<name>A0ABU1RX72_9GAMM</name>
<evidence type="ECO:0000259" key="4">
    <source>
        <dbReference type="SMART" id="SM00903"/>
    </source>
</evidence>
<dbReference type="Pfam" id="PF01613">
    <property type="entry name" value="Flavin_Reduct"/>
    <property type="match status" value="1"/>
</dbReference>
<dbReference type="Gene3D" id="2.30.110.10">
    <property type="entry name" value="Electron Transport, Fmn-binding Protein, Chain A"/>
    <property type="match status" value="1"/>
</dbReference>
<reference evidence="5 6" key="1">
    <citation type="submission" date="2023-07" db="EMBL/GenBank/DDBJ databases">
        <title>Sorghum-associated microbial communities from plants grown in Nebraska, USA.</title>
        <authorList>
            <person name="Schachtman D."/>
        </authorList>
    </citation>
    <scope>NUCLEOTIDE SEQUENCE [LARGE SCALE GENOMIC DNA]</scope>
    <source>
        <strain evidence="5 6">BE107</strain>
    </source>
</reference>
<dbReference type="Proteomes" id="UP001254759">
    <property type="component" value="Unassembled WGS sequence"/>
</dbReference>
<evidence type="ECO:0000313" key="5">
    <source>
        <dbReference type="EMBL" id="MDR6843237.1"/>
    </source>
</evidence>
<evidence type="ECO:0000256" key="3">
    <source>
        <dbReference type="ARBA" id="ARBA00038054"/>
    </source>
</evidence>
<gene>
    <name evidence="5" type="ORF">J2W94_003550</name>
</gene>
<evidence type="ECO:0000313" key="6">
    <source>
        <dbReference type="Proteomes" id="UP001254759"/>
    </source>
</evidence>
<dbReference type="RefSeq" id="WP_310096241.1">
    <property type="nucleotide sequence ID" value="NZ_JAVDTT010000006.1"/>
</dbReference>
<organism evidence="5 6">
    <name type="scientific">Pseudoxanthomonas sacheonensis</name>
    <dbReference type="NCBI Taxonomy" id="443615"/>
    <lineage>
        <taxon>Bacteria</taxon>
        <taxon>Pseudomonadati</taxon>
        <taxon>Pseudomonadota</taxon>
        <taxon>Gammaproteobacteria</taxon>
        <taxon>Lysobacterales</taxon>
        <taxon>Lysobacteraceae</taxon>
        <taxon>Pseudoxanthomonas</taxon>
    </lineage>
</organism>
<protein>
    <submittedName>
        <fullName evidence="5">Flavin reductase (DIM6/NTAB) family NADH-FMN oxidoreductase RutF</fullName>
    </submittedName>
</protein>
<dbReference type="SUPFAM" id="SSF50475">
    <property type="entry name" value="FMN-binding split barrel"/>
    <property type="match status" value="1"/>
</dbReference>
<evidence type="ECO:0000256" key="1">
    <source>
        <dbReference type="ARBA" id="ARBA00001917"/>
    </source>
</evidence>
<dbReference type="InterPro" id="IPR002563">
    <property type="entry name" value="Flavin_Rdtase-like_dom"/>
</dbReference>
<comment type="caution">
    <text evidence="5">The sequence shown here is derived from an EMBL/GenBank/DDBJ whole genome shotgun (WGS) entry which is preliminary data.</text>
</comment>
<comment type="similarity">
    <text evidence="3">Belongs to the flavoredoxin family.</text>
</comment>
<evidence type="ECO:0000256" key="2">
    <source>
        <dbReference type="ARBA" id="ARBA00022630"/>
    </source>
</evidence>
<dbReference type="SMART" id="SM00903">
    <property type="entry name" value="Flavin_Reduct"/>
    <property type="match status" value="1"/>
</dbReference>
<accession>A0ABU1RX72</accession>
<comment type="cofactor">
    <cofactor evidence="1">
        <name>FMN</name>
        <dbReference type="ChEBI" id="CHEBI:58210"/>
    </cofactor>
</comment>
<sequence>MKRFHKRDFPTDQVRRFLEPGPIVLVSSAWKDERNIMTMGWHMMMGFDPSLFACYLWEENHSFELIRRSKQCVINLPTLDLVDTVVGIGNCSGADIDKFEKFGLTAQRGSKVEAPLLAECHSNFECRLYDGSQVGKHGLFIWEVVKAHVAIAPKIPQTVHYRGEGKFMVSGPDISRRSRFKPGNL</sequence>
<dbReference type="InterPro" id="IPR052174">
    <property type="entry name" value="Flavoredoxin"/>
</dbReference>
<dbReference type="EMBL" id="JAVDTT010000006">
    <property type="protein sequence ID" value="MDR6843237.1"/>
    <property type="molecule type" value="Genomic_DNA"/>
</dbReference>
<dbReference type="PANTHER" id="PTHR43567">
    <property type="entry name" value="FLAVOREDOXIN-RELATED-RELATED"/>
    <property type="match status" value="1"/>
</dbReference>
<keyword evidence="6" id="KW-1185">Reference proteome</keyword>
<dbReference type="PANTHER" id="PTHR43567:SF1">
    <property type="entry name" value="FLAVOREDOXIN"/>
    <property type="match status" value="1"/>
</dbReference>
<dbReference type="InterPro" id="IPR012349">
    <property type="entry name" value="Split_barrel_FMN-bd"/>
</dbReference>
<keyword evidence="2" id="KW-0285">Flavoprotein</keyword>
<proteinExistence type="inferred from homology"/>
<feature type="domain" description="Flavin reductase like" evidence="4">
    <location>
        <begin position="16"/>
        <end position="168"/>
    </location>
</feature>